<keyword evidence="5" id="KW-1185">Reference proteome</keyword>
<feature type="region of interest" description="Disordered" evidence="2">
    <location>
        <begin position="64"/>
        <end position="87"/>
    </location>
</feature>
<dbReference type="Pfam" id="PF07743">
    <property type="entry name" value="HSCB_C"/>
    <property type="match status" value="1"/>
</dbReference>
<name>A0A9N9NLB9_9GLOM</name>
<dbReference type="InterPro" id="IPR036869">
    <property type="entry name" value="J_dom_sf"/>
</dbReference>
<dbReference type="EMBL" id="CAJVPZ010033348">
    <property type="protein sequence ID" value="CAG8744087.1"/>
    <property type="molecule type" value="Genomic_DNA"/>
</dbReference>
<evidence type="ECO:0000313" key="5">
    <source>
        <dbReference type="Proteomes" id="UP000789396"/>
    </source>
</evidence>
<dbReference type="AlphaFoldDB" id="A0A9N9NLB9"/>
<feature type="non-terminal residue" evidence="4">
    <location>
        <position position="117"/>
    </location>
</feature>
<dbReference type="PROSITE" id="PS50076">
    <property type="entry name" value="DNAJ_2"/>
    <property type="match status" value="1"/>
</dbReference>
<dbReference type="InterPro" id="IPR009073">
    <property type="entry name" value="HscB_oligo_C"/>
</dbReference>
<protein>
    <submittedName>
        <fullName evidence="4">2232_t:CDS:1</fullName>
    </submittedName>
</protein>
<evidence type="ECO:0000256" key="1">
    <source>
        <dbReference type="SAM" id="Coils"/>
    </source>
</evidence>
<feature type="compositionally biased region" description="Basic and acidic residues" evidence="2">
    <location>
        <begin position="67"/>
        <end position="80"/>
    </location>
</feature>
<proteinExistence type="predicted"/>
<dbReference type="PANTHER" id="PTHR14021">
    <property type="entry name" value="IRON-SULFUR CLUSTER CO-CHAPERONE PROTEIN HSCB"/>
    <property type="match status" value="1"/>
</dbReference>
<evidence type="ECO:0000256" key="2">
    <source>
        <dbReference type="SAM" id="MobiDB-lite"/>
    </source>
</evidence>
<dbReference type="PANTHER" id="PTHR14021:SF15">
    <property type="entry name" value="IRON-SULFUR CLUSTER CO-CHAPERONE PROTEIN HSCB"/>
    <property type="match status" value="1"/>
</dbReference>
<sequence>VSLYRHLSLRKIASHNYKQDHGIIQKAIPNETTYFETLGVGDDSKVPEFDIDLGQLRSNYLKLQQHAHPDRYGKKDKATESESLEDPELLMKILDARERLEEALDESEAKNIKDESE</sequence>
<dbReference type="GO" id="GO:0051087">
    <property type="term" value="F:protein-folding chaperone binding"/>
    <property type="evidence" value="ECO:0007669"/>
    <property type="project" value="InterPro"/>
</dbReference>
<accession>A0A9N9NLB9</accession>
<dbReference type="OrthoDB" id="2419246at2759"/>
<dbReference type="GO" id="GO:0001671">
    <property type="term" value="F:ATPase activator activity"/>
    <property type="evidence" value="ECO:0007669"/>
    <property type="project" value="InterPro"/>
</dbReference>
<dbReference type="GO" id="GO:0044571">
    <property type="term" value="P:[2Fe-2S] cluster assembly"/>
    <property type="evidence" value="ECO:0007669"/>
    <property type="project" value="InterPro"/>
</dbReference>
<dbReference type="Gene3D" id="1.10.287.110">
    <property type="entry name" value="DnaJ domain"/>
    <property type="match status" value="1"/>
</dbReference>
<evidence type="ECO:0000313" key="4">
    <source>
        <dbReference type="EMBL" id="CAG8744087.1"/>
    </source>
</evidence>
<feature type="non-terminal residue" evidence="4">
    <location>
        <position position="1"/>
    </location>
</feature>
<dbReference type="Proteomes" id="UP000789396">
    <property type="component" value="Unassembled WGS sequence"/>
</dbReference>
<feature type="domain" description="J" evidence="3">
    <location>
        <begin position="33"/>
        <end position="117"/>
    </location>
</feature>
<dbReference type="InterPro" id="IPR001623">
    <property type="entry name" value="DnaJ_domain"/>
</dbReference>
<keyword evidence="1" id="KW-0175">Coiled coil</keyword>
<gene>
    <name evidence="4" type="ORF">RFULGI_LOCUS13100</name>
</gene>
<dbReference type="SUPFAM" id="SSF46565">
    <property type="entry name" value="Chaperone J-domain"/>
    <property type="match status" value="1"/>
</dbReference>
<reference evidence="4" key="1">
    <citation type="submission" date="2021-06" db="EMBL/GenBank/DDBJ databases">
        <authorList>
            <person name="Kallberg Y."/>
            <person name="Tangrot J."/>
            <person name="Rosling A."/>
        </authorList>
    </citation>
    <scope>NUCLEOTIDE SEQUENCE</scope>
    <source>
        <strain evidence="4">IN212</strain>
    </source>
</reference>
<feature type="coiled-coil region" evidence="1">
    <location>
        <begin position="90"/>
        <end position="117"/>
    </location>
</feature>
<dbReference type="InterPro" id="IPR004640">
    <property type="entry name" value="HscB"/>
</dbReference>
<comment type="caution">
    <text evidence="4">The sequence shown here is derived from an EMBL/GenBank/DDBJ whole genome shotgun (WGS) entry which is preliminary data.</text>
</comment>
<dbReference type="GO" id="GO:0051259">
    <property type="term" value="P:protein complex oligomerization"/>
    <property type="evidence" value="ECO:0007669"/>
    <property type="project" value="InterPro"/>
</dbReference>
<organism evidence="4 5">
    <name type="scientific">Racocetra fulgida</name>
    <dbReference type="NCBI Taxonomy" id="60492"/>
    <lineage>
        <taxon>Eukaryota</taxon>
        <taxon>Fungi</taxon>
        <taxon>Fungi incertae sedis</taxon>
        <taxon>Mucoromycota</taxon>
        <taxon>Glomeromycotina</taxon>
        <taxon>Glomeromycetes</taxon>
        <taxon>Diversisporales</taxon>
        <taxon>Gigasporaceae</taxon>
        <taxon>Racocetra</taxon>
    </lineage>
</organism>
<evidence type="ECO:0000259" key="3">
    <source>
        <dbReference type="PROSITE" id="PS50076"/>
    </source>
</evidence>
<dbReference type="GO" id="GO:0005739">
    <property type="term" value="C:mitochondrion"/>
    <property type="evidence" value="ECO:0007669"/>
    <property type="project" value="TreeGrafter"/>
</dbReference>